<reference evidence="1 2" key="1">
    <citation type="submission" date="2024-07" db="EMBL/GenBank/DDBJ databases">
        <title>Chromosome-level genome assembly of the water stick insect Ranatra chinensis (Heteroptera: Nepidae).</title>
        <authorList>
            <person name="Liu X."/>
        </authorList>
    </citation>
    <scope>NUCLEOTIDE SEQUENCE [LARGE SCALE GENOMIC DNA]</scope>
    <source>
        <strain evidence="1">Cailab_2021Rc</strain>
        <tissue evidence="1">Muscle</tissue>
    </source>
</reference>
<sequence>MEFWYRIFVNDYGIRVHIDEILLNEDCNKNLIPPTTQFCTYHVCLLTACNRTYYGEIGKTYELELHRPRENSVPYYCLITLNAAGGQYGDIIQVINYYYVP</sequence>
<evidence type="ECO:0000313" key="2">
    <source>
        <dbReference type="Proteomes" id="UP001558652"/>
    </source>
</evidence>
<organism evidence="1 2">
    <name type="scientific">Ranatra chinensis</name>
    <dbReference type="NCBI Taxonomy" id="642074"/>
    <lineage>
        <taxon>Eukaryota</taxon>
        <taxon>Metazoa</taxon>
        <taxon>Ecdysozoa</taxon>
        <taxon>Arthropoda</taxon>
        <taxon>Hexapoda</taxon>
        <taxon>Insecta</taxon>
        <taxon>Pterygota</taxon>
        <taxon>Neoptera</taxon>
        <taxon>Paraneoptera</taxon>
        <taxon>Hemiptera</taxon>
        <taxon>Heteroptera</taxon>
        <taxon>Panheteroptera</taxon>
        <taxon>Nepomorpha</taxon>
        <taxon>Nepidae</taxon>
        <taxon>Ranatrinae</taxon>
        <taxon>Ranatra</taxon>
    </lineage>
</organism>
<accession>A0ABD0YZG7</accession>
<dbReference type="AlphaFoldDB" id="A0ABD0YZG7"/>
<keyword evidence="2" id="KW-1185">Reference proteome</keyword>
<evidence type="ECO:0000313" key="1">
    <source>
        <dbReference type="EMBL" id="KAL1140629.1"/>
    </source>
</evidence>
<dbReference type="EMBL" id="JBFDAA010000001">
    <property type="protein sequence ID" value="KAL1140629.1"/>
    <property type="molecule type" value="Genomic_DNA"/>
</dbReference>
<protein>
    <submittedName>
        <fullName evidence="1">Uncharacterized protein</fullName>
    </submittedName>
</protein>
<proteinExistence type="predicted"/>
<dbReference type="Proteomes" id="UP001558652">
    <property type="component" value="Unassembled WGS sequence"/>
</dbReference>
<comment type="caution">
    <text evidence="1">The sequence shown here is derived from an EMBL/GenBank/DDBJ whole genome shotgun (WGS) entry which is preliminary data.</text>
</comment>
<gene>
    <name evidence="1" type="ORF">AAG570_000559</name>
</gene>
<name>A0ABD0YZG7_9HEMI</name>